<sequence length="34" mass="3613">MLASSRVNPLLQRSQFAGVTWQAGLPDLAMSPLG</sequence>
<dbReference type="AlphaFoldDB" id="I3UZ58"/>
<name>I3UZ58_PSEPU</name>
<evidence type="ECO:0000313" key="1">
    <source>
        <dbReference type="EMBL" id="AFK70779.1"/>
    </source>
</evidence>
<dbReference type="KEGG" id="ppi:YSA_07429"/>
<protein>
    <submittedName>
        <fullName evidence="1">Uncharacterized protein</fullName>
    </submittedName>
</protein>
<organism evidence="1 2">
    <name type="scientific">Pseudomonas putida ND6</name>
    <dbReference type="NCBI Taxonomy" id="231023"/>
    <lineage>
        <taxon>Bacteria</taxon>
        <taxon>Pseudomonadati</taxon>
        <taxon>Pseudomonadota</taxon>
        <taxon>Gammaproteobacteria</taxon>
        <taxon>Pseudomonadales</taxon>
        <taxon>Pseudomonadaceae</taxon>
        <taxon>Pseudomonas</taxon>
    </lineage>
</organism>
<accession>I3UZ58</accession>
<gene>
    <name evidence="1" type="ORF">YSA_07429</name>
</gene>
<dbReference type="Proteomes" id="UP000005268">
    <property type="component" value="Chromosome"/>
</dbReference>
<proteinExistence type="predicted"/>
<evidence type="ECO:0000313" key="2">
    <source>
        <dbReference type="Proteomes" id="UP000005268"/>
    </source>
</evidence>
<dbReference type="HOGENOM" id="CLU_3375414_0_0_6"/>
<reference evidence="1 2" key="1">
    <citation type="journal article" date="2012" name="J. Bacteriol.">
        <title>Complete Genome Sequence of the Naphthalene-Degrading Pseudomonas putida Strain ND6.</title>
        <authorList>
            <person name="Li S."/>
            <person name="Zhao H."/>
            <person name="Li Y."/>
            <person name="Niu S."/>
            <person name="Cai B."/>
        </authorList>
    </citation>
    <scope>NUCLEOTIDE SEQUENCE [LARGE SCALE GENOMIC DNA]</scope>
    <source>
        <strain evidence="1 2">ND6</strain>
    </source>
</reference>
<dbReference type="EMBL" id="CP003588">
    <property type="protein sequence ID" value="AFK70779.1"/>
    <property type="molecule type" value="Genomic_DNA"/>
</dbReference>